<gene>
    <name evidence="1" type="ORF">TBRA_LOCUS11135</name>
</gene>
<name>A0A6H5IPR8_9HYME</name>
<dbReference type="Proteomes" id="UP000479190">
    <property type="component" value="Unassembled WGS sequence"/>
</dbReference>
<evidence type="ECO:0000313" key="1">
    <source>
        <dbReference type="EMBL" id="CAB0039392.1"/>
    </source>
</evidence>
<reference evidence="1 2" key="1">
    <citation type="submission" date="2020-02" db="EMBL/GenBank/DDBJ databases">
        <authorList>
            <person name="Ferguson B K."/>
        </authorList>
    </citation>
    <scope>NUCLEOTIDE SEQUENCE [LARGE SCALE GENOMIC DNA]</scope>
</reference>
<sequence length="102" mass="10829">MIPLHTPTSLKKLKGDPALQQTVGSSVNNIRRSAAGALVLQLKKGVDNASDLGEELGKVLGTTATASALQHTSMIEIKDLDESVTKEEITMALDALFWRSGV</sequence>
<dbReference type="AlphaFoldDB" id="A0A6H5IPR8"/>
<organism evidence="1 2">
    <name type="scientific">Trichogramma brassicae</name>
    <dbReference type="NCBI Taxonomy" id="86971"/>
    <lineage>
        <taxon>Eukaryota</taxon>
        <taxon>Metazoa</taxon>
        <taxon>Ecdysozoa</taxon>
        <taxon>Arthropoda</taxon>
        <taxon>Hexapoda</taxon>
        <taxon>Insecta</taxon>
        <taxon>Pterygota</taxon>
        <taxon>Neoptera</taxon>
        <taxon>Endopterygota</taxon>
        <taxon>Hymenoptera</taxon>
        <taxon>Apocrita</taxon>
        <taxon>Proctotrupomorpha</taxon>
        <taxon>Chalcidoidea</taxon>
        <taxon>Trichogrammatidae</taxon>
        <taxon>Trichogramma</taxon>
    </lineage>
</organism>
<proteinExistence type="predicted"/>
<keyword evidence="2" id="KW-1185">Reference proteome</keyword>
<evidence type="ECO:0000313" key="2">
    <source>
        <dbReference type="Proteomes" id="UP000479190"/>
    </source>
</evidence>
<dbReference type="EMBL" id="CADCXV010000958">
    <property type="protein sequence ID" value="CAB0039392.1"/>
    <property type="molecule type" value="Genomic_DNA"/>
</dbReference>
<protein>
    <submittedName>
        <fullName evidence="1">Uncharacterized protein</fullName>
    </submittedName>
</protein>
<accession>A0A6H5IPR8</accession>
<dbReference type="OrthoDB" id="7699172at2759"/>